<dbReference type="InterPro" id="IPR003673">
    <property type="entry name" value="CoA-Trfase_fam_III"/>
</dbReference>
<organism evidence="2 3">
    <name type="scientific">Phreatobacter aquaticus</name>
    <dbReference type="NCBI Taxonomy" id="2570229"/>
    <lineage>
        <taxon>Bacteria</taxon>
        <taxon>Pseudomonadati</taxon>
        <taxon>Pseudomonadota</taxon>
        <taxon>Alphaproteobacteria</taxon>
        <taxon>Hyphomicrobiales</taxon>
        <taxon>Phreatobacteraceae</taxon>
        <taxon>Phreatobacter</taxon>
    </lineage>
</organism>
<protein>
    <submittedName>
        <fullName evidence="2">CoA transferase</fullName>
    </submittedName>
</protein>
<accession>A0A4D7QLG3</accession>
<dbReference type="AlphaFoldDB" id="A0A4D7QLG3"/>
<dbReference type="RefSeq" id="WP_137099840.1">
    <property type="nucleotide sequence ID" value="NZ_CP039865.1"/>
</dbReference>
<dbReference type="Proteomes" id="UP000298588">
    <property type="component" value="Chromosome"/>
</dbReference>
<reference evidence="2 3" key="1">
    <citation type="submission" date="2019-04" db="EMBL/GenBank/DDBJ databases">
        <title>Phreatobacter aquaticus sp. nov.</title>
        <authorList>
            <person name="Choi A."/>
            <person name="Baek K."/>
        </authorList>
    </citation>
    <scope>NUCLEOTIDE SEQUENCE [LARGE SCALE GENOMIC DNA]</scope>
    <source>
        <strain evidence="2 3">NMCR1094</strain>
    </source>
</reference>
<dbReference type="InterPro" id="IPR023606">
    <property type="entry name" value="CoA-Trfase_III_dom_1_sf"/>
</dbReference>
<dbReference type="OrthoDB" id="9806585at2"/>
<sequence length="378" mass="40605">MPAASQTDLSGLLVVSVEQAVAAPYAASRLADAGARVIKIERDEGDFARRYDRAVDGESAYFVWLNRGKESVVLDLKDAADQKVLAAIIAKADVFIQNLAPGALERIGFGMEALRAKHPRLITCSISGYGEEGPWKHLKAYDLLVQAEAGLAEITGDGESRARVGVSVCDIAAGMTAFQAILQALIGRSINGQGRHIAVSLYHALADWMNVPYLQYAYGGIYPTRSGLNHPTIAPYGAYPCGDGKAILFSIQNEREWLSLCENVLGDGAIATDPRFVSNVKRVENRPALDQIIIQAFAGAPREAIVERLEKAKVAYGRVSSLDDLKQHPQNRYMDVDTPAGRKTLLAPGAIHDNQTPELGPVPALGQQTAAVKAEFGG</sequence>
<keyword evidence="1 2" id="KW-0808">Transferase</keyword>
<dbReference type="Pfam" id="PF02515">
    <property type="entry name" value="CoA_transf_3"/>
    <property type="match status" value="1"/>
</dbReference>
<dbReference type="SUPFAM" id="SSF89796">
    <property type="entry name" value="CoA-transferase family III (CaiB/BaiF)"/>
    <property type="match status" value="1"/>
</dbReference>
<dbReference type="InterPro" id="IPR044855">
    <property type="entry name" value="CoA-Trfase_III_dom3_sf"/>
</dbReference>
<dbReference type="PANTHER" id="PTHR48207">
    <property type="entry name" value="SUCCINATE--HYDROXYMETHYLGLUTARATE COA-TRANSFERASE"/>
    <property type="match status" value="1"/>
</dbReference>
<dbReference type="Gene3D" id="3.30.1540.10">
    <property type="entry name" value="formyl-coa transferase, domain 3"/>
    <property type="match status" value="1"/>
</dbReference>
<evidence type="ECO:0000256" key="1">
    <source>
        <dbReference type="ARBA" id="ARBA00022679"/>
    </source>
</evidence>
<dbReference type="EMBL" id="CP039865">
    <property type="protein sequence ID" value="QCK86509.1"/>
    <property type="molecule type" value="Genomic_DNA"/>
</dbReference>
<name>A0A4D7QLG3_9HYPH</name>
<dbReference type="KEGG" id="paqt:E8L99_12460"/>
<dbReference type="GO" id="GO:0008410">
    <property type="term" value="F:CoA-transferase activity"/>
    <property type="evidence" value="ECO:0007669"/>
    <property type="project" value="TreeGrafter"/>
</dbReference>
<proteinExistence type="predicted"/>
<dbReference type="Gene3D" id="3.40.50.10540">
    <property type="entry name" value="Crotonobetainyl-coa:carnitine coa-transferase, domain 1"/>
    <property type="match status" value="1"/>
</dbReference>
<evidence type="ECO:0000313" key="2">
    <source>
        <dbReference type="EMBL" id="QCK86509.1"/>
    </source>
</evidence>
<keyword evidence="3" id="KW-1185">Reference proteome</keyword>
<dbReference type="InterPro" id="IPR050483">
    <property type="entry name" value="CoA-transferase_III_domain"/>
</dbReference>
<dbReference type="PANTHER" id="PTHR48207:SF3">
    <property type="entry name" value="SUCCINATE--HYDROXYMETHYLGLUTARATE COA-TRANSFERASE"/>
    <property type="match status" value="1"/>
</dbReference>
<gene>
    <name evidence="2" type="ORF">E8L99_12460</name>
</gene>
<evidence type="ECO:0000313" key="3">
    <source>
        <dbReference type="Proteomes" id="UP000298588"/>
    </source>
</evidence>